<dbReference type="PANTHER" id="PTHR30126:SF99">
    <property type="entry name" value="TRANSCRIPTIONAL REGULATOR LYSR FAMILY"/>
    <property type="match status" value="1"/>
</dbReference>
<dbReference type="PANTHER" id="PTHR30126">
    <property type="entry name" value="HTH-TYPE TRANSCRIPTIONAL REGULATOR"/>
    <property type="match status" value="1"/>
</dbReference>
<dbReference type="Gene3D" id="3.40.190.10">
    <property type="entry name" value="Periplasmic binding protein-like II"/>
    <property type="match status" value="2"/>
</dbReference>
<evidence type="ECO:0000256" key="1">
    <source>
        <dbReference type="ARBA" id="ARBA00009437"/>
    </source>
</evidence>
<keyword evidence="2" id="KW-0805">Transcription regulation</keyword>
<dbReference type="InterPro" id="IPR036390">
    <property type="entry name" value="WH_DNA-bd_sf"/>
</dbReference>
<evidence type="ECO:0000256" key="2">
    <source>
        <dbReference type="ARBA" id="ARBA00023015"/>
    </source>
</evidence>
<dbReference type="InterPro" id="IPR036388">
    <property type="entry name" value="WH-like_DNA-bd_sf"/>
</dbReference>
<evidence type="ECO:0000313" key="7">
    <source>
        <dbReference type="Proteomes" id="UP000198641"/>
    </source>
</evidence>
<protein>
    <submittedName>
        <fullName evidence="6">DNA-binding transcriptional regulator, LysR family</fullName>
    </submittedName>
</protein>
<name>A0A1G7V4B5_9GAMM</name>
<dbReference type="Proteomes" id="UP000198641">
    <property type="component" value="Unassembled WGS sequence"/>
</dbReference>
<dbReference type="AlphaFoldDB" id="A0A1G7V4B5"/>
<organism evidence="6 7">
    <name type="scientific">Onishia taeanensis</name>
    <dbReference type="NCBI Taxonomy" id="284577"/>
    <lineage>
        <taxon>Bacteria</taxon>
        <taxon>Pseudomonadati</taxon>
        <taxon>Pseudomonadota</taxon>
        <taxon>Gammaproteobacteria</taxon>
        <taxon>Oceanospirillales</taxon>
        <taxon>Halomonadaceae</taxon>
        <taxon>Onishia</taxon>
    </lineage>
</organism>
<dbReference type="STRING" id="284577.SAMN05216571_11855"/>
<evidence type="ECO:0000313" key="6">
    <source>
        <dbReference type="EMBL" id="SDG54209.1"/>
    </source>
</evidence>
<accession>A0A1G7V4B5</accession>
<dbReference type="EMBL" id="FNCI01000018">
    <property type="protein sequence ID" value="SDG54209.1"/>
    <property type="molecule type" value="Genomic_DNA"/>
</dbReference>
<sequence length="294" mass="32323">MLQPQWLRTFEALVELGNFTRAAERLDLTQAAVSQHIKHLEARLGPLLLRQSRGLELTPAGHALLDYQREMQAADQRLRQRLAGDDASQGELSLITPGSIGLAIYPHLLALQHEAPGLAIHHRFAPTAEVIDAVLNNRAELGIATQRPEDPRLTVSLFAKEALELVVPAGVEVAGWNDLERLGFIDHPDGHDMATRLLSRRFPGNPGVGRLSRHGFTNQIGLILAPVAQGLGFSVLPRFAREAYPHPEAIRVVEGAPGVVDTLWLLHRAEWPLSARARRAVERLKSRLVSTPSA</sequence>
<comment type="similarity">
    <text evidence="1">Belongs to the LysR transcriptional regulatory family.</text>
</comment>
<evidence type="ECO:0000256" key="4">
    <source>
        <dbReference type="ARBA" id="ARBA00023163"/>
    </source>
</evidence>
<gene>
    <name evidence="6" type="ORF">SAMN05216571_11855</name>
</gene>
<dbReference type="RefSeq" id="WP_092528629.1">
    <property type="nucleotide sequence ID" value="NZ_FNCI01000018.1"/>
</dbReference>
<dbReference type="InterPro" id="IPR005119">
    <property type="entry name" value="LysR_subst-bd"/>
</dbReference>
<evidence type="ECO:0000259" key="5">
    <source>
        <dbReference type="PROSITE" id="PS50931"/>
    </source>
</evidence>
<dbReference type="PRINTS" id="PR00039">
    <property type="entry name" value="HTHLYSR"/>
</dbReference>
<dbReference type="PROSITE" id="PS50931">
    <property type="entry name" value="HTH_LYSR"/>
    <property type="match status" value="1"/>
</dbReference>
<dbReference type="CDD" id="cd05466">
    <property type="entry name" value="PBP2_LTTR_substrate"/>
    <property type="match status" value="1"/>
</dbReference>
<dbReference type="GO" id="GO:0000976">
    <property type="term" value="F:transcription cis-regulatory region binding"/>
    <property type="evidence" value="ECO:0007669"/>
    <property type="project" value="TreeGrafter"/>
</dbReference>
<reference evidence="6 7" key="1">
    <citation type="submission" date="2016-10" db="EMBL/GenBank/DDBJ databases">
        <authorList>
            <person name="de Groot N.N."/>
        </authorList>
    </citation>
    <scope>NUCLEOTIDE SEQUENCE [LARGE SCALE GENOMIC DNA]</scope>
    <source>
        <strain evidence="6 7">BH539</strain>
    </source>
</reference>
<feature type="domain" description="HTH lysR-type" evidence="5">
    <location>
        <begin position="2"/>
        <end position="58"/>
    </location>
</feature>
<dbReference type="SUPFAM" id="SSF53850">
    <property type="entry name" value="Periplasmic binding protein-like II"/>
    <property type="match status" value="1"/>
</dbReference>
<keyword evidence="3 6" id="KW-0238">DNA-binding</keyword>
<evidence type="ECO:0000256" key="3">
    <source>
        <dbReference type="ARBA" id="ARBA00023125"/>
    </source>
</evidence>
<dbReference type="SUPFAM" id="SSF46785">
    <property type="entry name" value="Winged helix' DNA-binding domain"/>
    <property type="match status" value="1"/>
</dbReference>
<dbReference type="InterPro" id="IPR000847">
    <property type="entry name" value="LysR_HTH_N"/>
</dbReference>
<dbReference type="Pfam" id="PF03466">
    <property type="entry name" value="LysR_substrate"/>
    <property type="match status" value="1"/>
</dbReference>
<keyword evidence="4" id="KW-0804">Transcription</keyword>
<proteinExistence type="inferred from homology"/>
<dbReference type="Gene3D" id="1.10.10.10">
    <property type="entry name" value="Winged helix-like DNA-binding domain superfamily/Winged helix DNA-binding domain"/>
    <property type="match status" value="1"/>
</dbReference>
<dbReference type="OrthoDB" id="5289754at2"/>
<dbReference type="GO" id="GO:0003700">
    <property type="term" value="F:DNA-binding transcription factor activity"/>
    <property type="evidence" value="ECO:0007669"/>
    <property type="project" value="InterPro"/>
</dbReference>
<dbReference type="Pfam" id="PF00126">
    <property type="entry name" value="HTH_1"/>
    <property type="match status" value="1"/>
</dbReference>
<keyword evidence="7" id="KW-1185">Reference proteome</keyword>